<dbReference type="EMBL" id="SMYO01000039">
    <property type="protein sequence ID" value="TDK54742.1"/>
    <property type="molecule type" value="Genomic_DNA"/>
</dbReference>
<gene>
    <name evidence="3" type="ORF">E2K98_28935</name>
    <name evidence="2" type="ORF">RCG21_08715</name>
</gene>
<proteinExistence type="predicted"/>
<dbReference type="AlphaFoldDB" id="A0A4R5VHY4"/>
<evidence type="ECO:0000313" key="4">
    <source>
        <dbReference type="Proteomes" id="UP000295132"/>
    </source>
</evidence>
<evidence type="ECO:0000256" key="1">
    <source>
        <dbReference type="SAM" id="Phobius"/>
    </source>
</evidence>
<dbReference type="RefSeq" id="WP_133340307.1">
    <property type="nucleotide sequence ID" value="NZ_JAVGVR010000001.1"/>
</dbReference>
<dbReference type="Proteomes" id="UP001178888">
    <property type="component" value="Unassembled WGS sequence"/>
</dbReference>
<dbReference type="Proteomes" id="UP000295132">
    <property type="component" value="Unassembled WGS sequence"/>
</dbReference>
<reference evidence="2" key="2">
    <citation type="submission" date="2023-08" db="EMBL/GenBank/DDBJ databases">
        <title>Nitrogen cycling bacteria in agricultural field soils.</title>
        <authorList>
            <person name="Jang J."/>
        </authorList>
    </citation>
    <scope>NUCLEOTIDE SEQUENCE</scope>
    <source>
        <strain evidence="2">PS3-36</strain>
    </source>
</reference>
<name>A0A4R5VHY4_9BACI</name>
<organism evidence="3 4">
    <name type="scientific">Bacillus salipaludis</name>
    <dbReference type="NCBI Taxonomy" id="2547811"/>
    <lineage>
        <taxon>Bacteria</taxon>
        <taxon>Bacillati</taxon>
        <taxon>Bacillota</taxon>
        <taxon>Bacilli</taxon>
        <taxon>Bacillales</taxon>
        <taxon>Bacillaceae</taxon>
        <taxon>Bacillus</taxon>
    </lineage>
</organism>
<evidence type="ECO:0000313" key="3">
    <source>
        <dbReference type="EMBL" id="TDK54742.1"/>
    </source>
</evidence>
<feature type="transmembrane region" description="Helical" evidence="1">
    <location>
        <begin position="29"/>
        <end position="46"/>
    </location>
</feature>
<feature type="transmembrane region" description="Helical" evidence="1">
    <location>
        <begin position="53"/>
        <end position="71"/>
    </location>
</feature>
<keyword evidence="1" id="KW-1133">Transmembrane helix</keyword>
<evidence type="ECO:0000313" key="5">
    <source>
        <dbReference type="Proteomes" id="UP001178888"/>
    </source>
</evidence>
<keyword evidence="5" id="KW-1185">Reference proteome</keyword>
<protein>
    <submittedName>
        <fullName evidence="3">Uncharacterized protein</fullName>
    </submittedName>
</protein>
<accession>A0A4R5VHY4</accession>
<feature type="transmembrane region" description="Helical" evidence="1">
    <location>
        <begin position="7"/>
        <end position="23"/>
    </location>
</feature>
<comment type="caution">
    <text evidence="3">The sequence shown here is derived from an EMBL/GenBank/DDBJ whole genome shotgun (WGS) entry which is preliminary data.</text>
</comment>
<keyword evidence="1" id="KW-0472">Membrane</keyword>
<dbReference type="EMBL" id="JAVGVR010000001">
    <property type="protein sequence ID" value="MDQ6596459.1"/>
    <property type="molecule type" value="Genomic_DNA"/>
</dbReference>
<evidence type="ECO:0000313" key="2">
    <source>
        <dbReference type="EMBL" id="MDQ6596459.1"/>
    </source>
</evidence>
<reference evidence="3 4" key="1">
    <citation type="submission" date="2019-03" db="EMBL/GenBank/DDBJ databases">
        <title>Bacillus niacini sp. nov. a Nicotinate-Metabolizing Mesophile Isolated from Soil.</title>
        <authorList>
            <person name="Zhang G."/>
        </authorList>
    </citation>
    <scope>NUCLEOTIDE SEQUENCE [LARGE SCALE GENOMIC DNA]</scope>
    <source>
        <strain evidence="3 4">WN066</strain>
    </source>
</reference>
<sequence>MKFFINLLPLILVILGVLNYMYFAKDIVSTVVLLSLGVIVSIFNLIRKKYTIALLSIAIVIGLVGLFSHLVNSGI</sequence>
<keyword evidence="1" id="KW-0812">Transmembrane</keyword>